<dbReference type="KEGG" id="tad:TRIADDRAFT_51564"/>
<dbReference type="Proteomes" id="UP000009022">
    <property type="component" value="Unassembled WGS sequence"/>
</dbReference>
<dbReference type="Gene3D" id="1.10.510.10">
    <property type="entry name" value="Transferase(Phosphotransferase) domain 1"/>
    <property type="match status" value="1"/>
</dbReference>
<dbReference type="GO" id="GO:0005737">
    <property type="term" value="C:cytoplasm"/>
    <property type="evidence" value="ECO:0000318"/>
    <property type="project" value="GO_Central"/>
</dbReference>
<accession>B3RJS0</accession>
<dbReference type="GO" id="GO:0004672">
    <property type="term" value="F:protein kinase activity"/>
    <property type="evidence" value="ECO:0007669"/>
    <property type="project" value="InterPro"/>
</dbReference>
<dbReference type="OrthoDB" id="5857966at2759"/>
<dbReference type="SUPFAM" id="SSF56112">
    <property type="entry name" value="Protein kinase-like (PK-like)"/>
    <property type="match status" value="1"/>
</dbReference>
<dbReference type="eggNOG" id="KOG1187">
    <property type="taxonomic scope" value="Eukaryota"/>
</dbReference>
<dbReference type="InterPro" id="IPR011009">
    <property type="entry name" value="Kinase-like_dom_sf"/>
</dbReference>
<evidence type="ECO:0000313" key="3">
    <source>
        <dbReference type="Proteomes" id="UP000009022"/>
    </source>
</evidence>
<dbReference type="GO" id="GO:0005634">
    <property type="term" value="C:nucleus"/>
    <property type="evidence" value="ECO:0000318"/>
    <property type="project" value="GO_Central"/>
</dbReference>
<dbReference type="GO" id="GO:0005524">
    <property type="term" value="F:ATP binding"/>
    <property type="evidence" value="ECO:0007669"/>
    <property type="project" value="InterPro"/>
</dbReference>
<dbReference type="SMART" id="SM00220">
    <property type="entry name" value="S_TKc"/>
    <property type="match status" value="1"/>
</dbReference>
<reference evidence="2 3" key="1">
    <citation type="journal article" date="2008" name="Nature">
        <title>The Trichoplax genome and the nature of placozoans.</title>
        <authorList>
            <person name="Srivastava M."/>
            <person name="Begovic E."/>
            <person name="Chapman J."/>
            <person name="Putnam N.H."/>
            <person name="Hellsten U."/>
            <person name="Kawashima T."/>
            <person name="Kuo A."/>
            <person name="Mitros T."/>
            <person name="Salamov A."/>
            <person name="Carpenter M.L."/>
            <person name="Signorovitch A.Y."/>
            <person name="Moreno M.A."/>
            <person name="Kamm K."/>
            <person name="Grimwood J."/>
            <person name="Schmutz J."/>
            <person name="Shapiro H."/>
            <person name="Grigoriev I.V."/>
            <person name="Buss L.W."/>
            <person name="Schierwater B."/>
            <person name="Dellaporta S.L."/>
            <person name="Rokhsar D.S."/>
        </authorList>
    </citation>
    <scope>NUCLEOTIDE SEQUENCE [LARGE SCALE GENOMIC DNA]</scope>
    <source>
        <strain evidence="2 3">Grell-BS-1999</strain>
    </source>
</reference>
<sequence length="326" mass="36957">MEPRSTGNIQYEDQDEPCHGGCCPWLNCFSRLFRASVIYADVPKANDYSPIGDNDDQAPPSDSAIQSAIKKALALPGFFSTTYRITIDGKVSAFKKWKPEMSSYLSDKDQLIEQLLRLNHESLRITYSYHVHLGGLLQEYLPYSLRQLMTLKGDKLPQCKERLSILKDVINGLCYLRDSNVVHNCLTSTNVLIDNNGSAKISDGCLDFTGSVHAQSTLPSHVGKIGYCCNEALCGKVIPANDIYSFGARDYLMHASHKNWKKLKDKRISWKVAITKIDIYRPRKKLLNLAAWCLAETTQERPPNFEEYIILIEPFIKYLNLIILLE</sequence>
<dbReference type="InterPro" id="IPR001245">
    <property type="entry name" value="Ser-Thr/Tyr_kinase_cat_dom"/>
</dbReference>
<organism evidence="2 3">
    <name type="scientific">Trichoplax adhaerens</name>
    <name type="common">Trichoplax reptans</name>
    <dbReference type="NCBI Taxonomy" id="10228"/>
    <lineage>
        <taxon>Eukaryota</taxon>
        <taxon>Metazoa</taxon>
        <taxon>Placozoa</taxon>
        <taxon>Uniplacotomia</taxon>
        <taxon>Trichoplacea</taxon>
        <taxon>Trichoplacidae</taxon>
        <taxon>Trichoplax</taxon>
    </lineage>
</organism>
<evidence type="ECO:0000313" key="2">
    <source>
        <dbReference type="EMBL" id="EDV29342.1"/>
    </source>
</evidence>
<feature type="domain" description="Protein kinase" evidence="1">
    <location>
        <begin position="68"/>
        <end position="316"/>
    </location>
</feature>
<dbReference type="GO" id="GO:0035556">
    <property type="term" value="P:intracellular signal transduction"/>
    <property type="evidence" value="ECO:0000318"/>
    <property type="project" value="GO_Central"/>
</dbReference>
<gene>
    <name evidence="2" type="ORF">TRIADDRAFT_51564</name>
</gene>
<dbReference type="PhylomeDB" id="B3RJS0"/>
<dbReference type="GeneID" id="6749758"/>
<dbReference type="CTD" id="6749758"/>
<dbReference type="Pfam" id="PF07714">
    <property type="entry name" value="PK_Tyr_Ser-Thr"/>
    <property type="match status" value="1"/>
</dbReference>
<dbReference type="InterPro" id="IPR046959">
    <property type="entry name" value="PRK1-6/SRF4-like"/>
</dbReference>
<dbReference type="STRING" id="10228.B3RJS0"/>
<dbReference type="InterPro" id="IPR000719">
    <property type="entry name" value="Prot_kinase_dom"/>
</dbReference>
<dbReference type="EMBL" id="DS985241">
    <property type="protein sequence ID" value="EDV29342.1"/>
    <property type="molecule type" value="Genomic_DNA"/>
</dbReference>
<keyword evidence="3" id="KW-1185">Reference proteome</keyword>
<dbReference type="HOGENOM" id="CLU_853465_0_0_1"/>
<dbReference type="RefSeq" id="XP_002108544.1">
    <property type="nucleotide sequence ID" value="XM_002108508.1"/>
</dbReference>
<name>B3RJS0_TRIAD</name>
<dbReference type="PANTHER" id="PTHR48007:SF4">
    <property type="entry name" value="LEUCINE-RICH REPEAT RECEPTOR-LIKE PROTEIN KINASE PXC1"/>
    <property type="match status" value="1"/>
</dbReference>
<dbReference type="PANTHER" id="PTHR48007">
    <property type="entry name" value="LEUCINE-RICH REPEAT RECEPTOR-LIKE PROTEIN KINASE PXC1"/>
    <property type="match status" value="1"/>
</dbReference>
<evidence type="ECO:0000259" key="1">
    <source>
        <dbReference type="PROSITE" id="PS50011"/>
    </source>
</evidence>
<dbReference type="InParanoid" id="B3RJS0"/>
<dbReference type="AlphaFoldDB" id="B3RJS0"/>
<protein>
    <recommendedName>
        <fullName evidence="1">Protein kinase domain-containing protein</fullName>
    </recommendedName>
</protein>
<proteinExistence type="predicted"/>
<dbReference type="PROSITE" id="PS50011">
    <property type="entry name" value="PROTEIN_KINASE_DOM"/>
    <property type="match status" value="1"/>
</dbReference>